<evidence type="ECO:0000259" key="9">
    <source>
        <dbReference type="PROSITE" id="PS50262"/>
    </source>
</evidence>
<keyword evidence="5 8" id="KW-0472">Membrane</keyword>
<dbReference type="PROSITE" id="PS50262">
    <property type="entry name" value="G_PROTEIN_RECEP_F1_2"/>
    <property type="match status" value="1"/>
</dbReference>
<evidence type="ECO:0000256" key="5">
    <source>
        <dbReference type="ARBA" id="ARBA00023136"/>
    </source>
</evidence>
<organism evidence="10 11">
    <name type="scientific">Lymnaea stagnalis</name>
    <name type="common">Great pond snail</name>
    <name type="synonym">Helix stagnalis</name>
    <dbReference type="NCBI Taxonomy" id="6523"/>
    <lineage>
        <taxon>Eukaryota</taxon>
        <taxon>Metazoa</taxon>
        <taxon>Spiralia</taxon>
        <taxon>Lophotrochozoa</taxon>
        <taxon>Mollusca</taxon>
        <taxon>Gastropoda</taxon>
        <taxon>Heterobranchia</taxon>
        <taxon>Euthyneura</taxon>
        <taxon>Panpulmonata</taxon>
        <taxon>Hygrophila</taxon>
        <taxon>Lymnaeoidea</taxon>
        <taxon>Lymnaeidae</taxon>
        <taxon>Lymnaea</taxon>
    </lineage>
</organism>
<evidence type="ECO:0000256" key="1">
    <source>
        <dbReference type="ARBA" id="ARBA00004141"/>
    </source>
</evidence>
<dbReference type="Gene3D" id="1.20.1070.10">
    <property type="entry name" value="Rhodopsin 7-helix transmembrane proteins"/>
    <property type="match status" value="1"/>
</dbReference>
<keyword evidence="11" id="KW-1185">Reference proteome</keyword>
<name>A0AAV2HDM7_LYMST</name>
<dbReference type="Pfam" id="PF00001">
    <property type="entry name" value="7tm_1"/>
    <property type="match status" value="1"/>
</dbReference>
<keyword evidence="4" id="KW-0297">G-protein coupled receptor</keyword>
<dbReference type="Proteomes" id="UP001497497">
    <property type="component" value="Unassembled WGS sequence"/>
</dbReference>
<feature type="domain" description="G-protein coupled receptors family 1 profile" evidence="9">
    <location>
        <begin position="1"/>
        <end position="97"/>
    </location>
</feature>
<keyword evidence="6" id="KW-0675">Receptor</keyword>
<dbReference type="GO" id="GO:0005886">
    <property type="term" value="C:plasma membrane"/>
    <property type="evidence" value="ECO:0007669"/>
    <property type="project" value="TreeGrafter"/>
</dbReference>
<evidence type="ECO:0000256" key="6">
    <source>
        <dbReference type="ARBA" id="ARBA00023170"/>
    </source>
</evidence>
<evidence type="ECO:0000256" key="2">
    <source>
        <dbReference type="ARBA" id="ARBA00022692"/>
    </source>
</evidence>
<dbReference type="PANTHER" id="PTHR24243:SF208">
    <property type="entry name" value="PYROKININ-1 RECEPTOR"/>
    <property type="match status" value="1"/>
</dbReference>
<comment type="subcellular location">
    <subcellularLocation>
        <location evidence="1">Membrane</location>
        <topology evidence="1">Multi-pass membrane protein</topology>
    </subcellularLocation>
</comment>
<protein>
    <recommendedName>
        <fullName evidence="9">G-protein coupled receptors family 1 profile domain-containing protein</fullName>
    </recommendedName>
</protein>
<dbReference type="GO" id="GO:0004930">
    <property type="term" value="F:G protein-coupled receptor activity"/>
    <property type="evidence" value="ECO:0007669"/>
    <property type="project" value="UniProtKB-KW"/>
</dbReference>
<evidence type="ECO:0000256" key="8">
    <source>
        <dbReference type="SAM" id="Phobius"/>
    </source>
</evidence>
<accession>A0AAV2HDM7</accession>
<feature type="transmembrane region" description="Helical" evidence="8">
    <location>
        <begin position="81"/>
        <end position="100"/>
    </location>
</feature>
<feature type="transmembrane region" description="Helical" evidence="8">
    <location>
        <begin position="39"/>
        <end position="61"/>
    </location>
</feature>
<comment type="caution">
    <text evidence="10">The sequence shown here is derived from an EMBL/GenBank/DDBJ whole genome shotgun (WGS) entry which is preliminary data.</text>
</comment>
<keyword evidence="7" id="KW-0807">Transducer</keyword>
<proteinExistence type="predicted"/>
<dbReference type="InterPro" id="IPR000276">
    <property type="entry name" value="GPCR_Rhodpsn"/>
</dbReference>
<feature type="non-terminal residue" evidence="10">
    <location>
        <position position="131"/>
    </location>
</feature>
<evidence type="ECO:0000313" key="11">
    <source>
        <dbReference type="Proteomes" id="UP001497497"/>
    </source>
</evidence>
<feature type="non-terminal residue" evidence="10">
    <location>
        <position position="1"/>
    </location>
</feature>
<evidence type="ECO:0000256" key="3">
    <source>
        <dbReference type="ARBA" id="ARBA00022989"/>
    </source>
</evidence>
<sequence>SVDSESSFNGSHRPRLPERSSISNYKVIAGRRQVIKMMVAVMLTYFICLLPLRCMQVWALFASDSDFTTLGQEVYLNLINSSRILMYFNSACNPIIYGLLSSNFRAAFKQSFRNCRISSKDRWKYNTAHYN</sequence>
<evidence type="ECO:0000256" key="4">
    <source>
        <dbReference type="ARBA" id="ARBA00023040"/>
    </source>
</evidence>
<evidence type="ECO:0000256" key="7">
    <source>
        <dbReference type="ARBA" id="ARBA00023224"/>
    </source>
</evidence>
<evidence type="ECO:0000313" key="10">
    <source>
        <dbReference type="EMBL" id="CAL1531467.1"/>
    </source>
</evidence>
<keyword evidence="2 8" id="KW-0812">Transmembrane</keyword>
<dbReference type="PRINTS" id="PR00237">
    <property type="entry name" value="GPCRRHODOPSN"/>
</dbReference>
<dbReference type="AlphaFoldDB" id="A0AAV2HDM7"/>
<dbReference type="InterPro" id="IPR017452">
    <property type="entry name" value="GPCR_Rhodpsn_7TM"/>
</dbReference>
<keyword evidence="3 8" id="KW-1133">Transmembrane helix</keyword>
<dbReference type="SUPFAM" id="SSF81321">
    <property type="entry name" value="Family A G protein-coupled receptor-like"/>
    <property type="match status" value="1"/>
</dbReference>
<dbReference type="EMBL" id="CAXITT010000090">
    <property type="protein sequence ID" value="CAL1531467.1"/>
    <property type="molecule type" value="Genomic_DNA"/>
</dbReference>
<dbReference type="PANTHER" id="PTHR24243">
    <property type="entry name" value="G-PROTEIN COUPLED RECEPTOR"/>
    <property type="match status" value="1"/>
</dbReference>
<reference evidence="10 11" key="1">
    <citation type="submission" date="2024-04" db="EMBL/GenBank/DDBJ databases">
        <authorList>
            <consortium name="Genoscope - CEA"/>
            <person name="William W."/>
        </authorList>
    </citation>
    <scope>NUCLEOTIDE SEQUENCE [LARGE SCALE GENOMIC DNA]</scope>
</reference>
<gene>
    <name evidence="10" type="ORF">GSLYS_00005562001</name>
</gene>